<comment type="caution">
    <text evidence="1">The sequence shown here is derived from an EMBL/GenBank/DDBJ whole genome shotgun (WGS) entry which is preliminary data.</text>
</comment>
<evidence type="ECO:0000313" key="2">
    <source>
        <dbReference type="Proteomes" id="UP000245655"/>
    </source>
</evidence>
<keyword evidence="2" id="KW-1185">Reference proteome</keyword>
<reference evidence="1 2" key="1">
    <citation type="submission" date="2018-05" db="EMBL/GenBank/DDBJ databases">
        <title>Genomic Encyclopedia of Type Strains, Phase IV (KMG-IV): sequencing the most valuable type-strain genomes for metagenomic binning, comparative biology and taxonomic classification.</title>
        <authorList>
            <person name="Goeker M."/>
        </authorList>
    </citation>
    <scope>NUCLEOTIDE SEQUENCE [LARGE SCALE GENOMIC DNA]</scope>
    <source>
        <strain evidence="1 2">DSM 7229</strain>
    </source>
</reference>
<protein>
    <submittedName>
        <fullName evidence="1">Uncharacterized protein</fullName>
    </submittedName>
</protein>
<dbReference type="RefSeq" id="WP_109589579.1">
    <property type="nucleotide sequence ID" value="NZ_CAJGZY010000001.1"/>
</dbReference>
<dbReference type="AlphaFoldDB" id="A0A2V2A6X0"/>
<evidence type="ECO:0000313" key="1">
    <source>
        <dbReference type="EMBL" id="PWK15427.1"/>
    </source>
</evidence>
<accession>A0A2V2A6X0</accession>
<dbReference type="EMBL" id="QGGM01000001">
    <property type="protein sequence ID" value="PWK15427.1"/>
    <property type="molecule type" value="Genomic_DNA"/>
</dbReference>
<dbReference type="GeneID" id="60254149"/>
<name>A0A2V2A6X0_PSYIM</name>
<proteinExistence type="predicted"/>
<sequence>MSFFTLLILLSLIVIVPIFFVMKEKSKHTQIASIQRHQEYLASANLVATQSKADMTVNNEVNHERANGLSMINFSARHPFIKLLYDEQVPKAFRSVMDDIGQQYESTHHEEITESQLFTLNKLITTRVPELMDDYLSLDQHYAKTVIIDTDKQNTSYDMVLDQLNSILDFSQKLNIQSQSGVVDKLLASRRYLDDVYKESGMAADNLKLK</sequence>
<gene>
    <name evidence="1" type="ORF">C8D84_101378</name>
</gene>
<organism evidence="1 2">
    <name type="scientific">Psychrobacter immobilis</name>
    <dbReference type="NCBI Taxonomy" id="498"/>
    <lineage>
        <taxon>Bacteria</taxon>
        <taxon>Pseudomonadati</taxon>
        <taxon>Pseudomonadota</taxon>
        <taxon>Gammaproteobacteria</taxon>
        <taxon>Moraxellales</taxon>
        <taxon>Moraxellaceae</taxon>
        <taxon>Psychrobacter</taxon>
    </lineage>
</organism>
<dbReference type="Proteomes" id="UP000245655">
    <property type="component" value="Unassembled WGS sequence"/>
</dbReference>